<dbReference type="InterPro" id="IPR008928">
    <property type="entry name" value="6-hairpin_glycosidase_sf"/>
</dbReference>
<dbReference type="Gene3D" id="1.50.10.10">
    <property type="match status" value="1"/>
</dbReference>
<reference evidence="2 3" key="1">
    <citation type="journal article" date="2024" name="IMA Fungus">
        <title>IMA Genome - F19 : A genome assembly and annotation guide to empower mycologists, including annotated draft genome sequences of Ceratocystis pirilliformis, Diaporthe australafricana, Fusarium ophioides, Paecilomyces lecythidis, and Sporothrix stenoceras.</title>
        <authorList>
            <person name="Aylward J."/>
            <person name="Wilson A.M."/>
            <person name="Visagie C.M."/>
            <person name="Spraker J."/>
            <person name="Barnes I."/>
            <person name="Buitendag C."/>
            <person name="Ceriani C."/>
            <person name="Del Mar Angel L."/>
            <person name="du Plessis D."/>
            <person name="Fuchs T."/>
            <person name="Gasser K."/>
            <person name="Kramer D."/>
            <person name="Li W."/>
            <person name="Munsamy K."/>
            <person name="Piso A."/>
            <person name="Price J.L."/>
            <person name="Sonnekus B."/>
            <person name="Thomas C."/>
            <person name="van der Nest A."/>
            <person name="van Dijk A."/>
            <person name="van Heerden A."/>
            <person name="van Vuuren N."/>
            <person name="Yilmaz N."/>
            <person name="Duong T.A."/>
            <person name="van der Merwe N.A."/>
            <person name="Wingfield M.J."/>
            <person name="Wingfield B.D."/>
        </authorList>
    </citation>
    <scope>NUCLEOTIDE SEQUENCE [LARGE SCALE GENOMIC DNA]</scope>
    <source>
        <strain evidence="2 3">CMW 5346</strain>
    </source>
</reference>
<feature type="domain" description="Alpha-L-rhamnosidase six-hairpin glycosidase" evidence="1">
    <location>
        <begin position="212"/>
        <end position="424"/>
    </location>
</feature>
<dbReference type="EMBL" id="JAWCUI010000056">
    <property type="protein sequence ID" value="KAL1891068.1"/>
    <property type="molecule type" value="Genomic_DNA"/>
</dbReference>
<name>A0ABR3YRT2_9PEZI</name>
<evidence type="ECO:0000313" key="3">
    <source>
        <dbReference type="Proteomes" id="UP001583186"/>
    </source>
</evidence>
<dbReference type="Gene3D" id="2.60.420.10">
    <property type="entry name" value="Maltose phosphorylase, domain 3"/>
    <property type="match status" value="1"/>
</dbReference>
<dbReference type="Proteomes" id="UP001583186">
    <property type="component" value="Unassembled WGS sequence"/>
</dbReference>
<keyword evidence="3" id="KW-1185">Reference proteome</keyword>
<dbReference type="InterPro" id="IPR035396">
    <property type="entry name" value="Bac_rhamnosid6H"/>
</dbReference>
<accession>A0ABR3YRT2</accession>
<comment type="caution">
    <text evidence="2">The sequence shown here is derived from an EMBL/GenBank/DDBJ whole genome shotgun (WGS) entry which is preliminary data.</text>
</comment>
<evidence type="ECO:0000313" key="2">
    <source>
        <dbReference type="EMBL" id="KAL1891068.1"/>
    </source>
</evidence>
<protein>
    <recommendedName>
        <fullName evidence="1">Alpha-L-rhamnosidase six-hairpin glycosidase domain-containing protein</fullName>
    </recommendedName>
</protein>
<proteinExistence type="predicted"/>
<dbReference type="PANTHER" id="PTHR34987:SF2">
    <property type="entry name" value="B, PUTATIVE (AFU_ORTHOLOGUE AFUA_7G05040)-RELATED"/>
    <property type="match status" value="1"/>
</dbReference>
<dbReference type="Pfam" id="PF17389">
    <property type="entry name" value="Bac_rhamnosid6H"/>
    <property type="match status" value="1"/>
</dbReference>
<evidence type="ECO:0000259" key="1">
    <source>
        <dbReference type="Pfam" id="PF17389"/>
    </source>
</evidence>
<dbReference type="PANTHER" id="PTHR34987">
    <property type="entry name" value="C, PUTATIVE (AFU_ORTHOLOGUE AFUA_3G02880)-RELATED"/>
    <property type="match status" value="1"/>
</dbReference>
<dbReference type="InterPro" id="IPR012341">
    <property type="entry name" value="6hp_glycosidase-like_sf"/>
</dbReference>
<gene>
    <name evidence="2" type="ORF">Sste5346_007893</name>
</gene>
<dbReference type="SUPFAM" id="SSF48208">
    <property type="entry name" value="Six-hairpin glycosidases"/>
    <property type="match status" value="1"/>
</dbReference>
<sequence length="638" mass="71320">MYIFERLSVVGQPQPVTPVPWGIKCLNSSLPPWRLQPQIIPMLEETPIDVSTVRSCDSNLPSDAWSQFLSSGSPLTLPGKSKHTLDIQAETHSTAFLRWEFAAPGDKSSRIEMHITYSEGYERESGSYPVFRNKADRLDPTNGLIIGPSDSVTLDVPGTKQLVVYEPFWFRTFRLMRVYIAVLGTQPVNLVSFAAAQTNYPLAVKAEWDNSDDAQSGALWDVSVRSLRNCMFDGYSDCPFYEQLHRSVGFFHYLLSGDDRLMRQTLVSFAASTTAEGLTQSRVPSHAPQLIAGFPLYWALQVYDHHLYFGDDAFTRSLLPRIDGVLEYFHSHVDSKLGLVSGLPSCLWQYVDWVDTWGATGTHPDKGMPTAGRATNCHTFFSLLYCYVLQKAAQLVRQVGQPAHAEEYEQRAAALVVAVREHCYDGRFFTDSTADAVDSHIQDRSDYSQHCQVFAVMCGAAWPDTSERLLTEAFSSTSNFSRYSYVMMFYAFCAFVIAGDHLYNNFWPKAWDPWRKMLANNLSTWAEDDVRNRSECHAWGSVPIYELCTELAGIQPLAPSCSKVLFRPRIGLSSTLSAKVALGSSNVASVSWGPGQGAGETHIKLHIVLPASLVYKLPGEAENDYGVVDKVEMVFKTE</sequence>
<organism evidence="2 3">
    <name type="scientific">Sporothrix stenoceras</name>
    <dbReference type="NCBI Taxonomy" id="5173"/>
    <lineage>
        <taxon>Eukaryota</taxon>
        <taxon>Fungi</taxon>
        <taxon>Dikarya</taxon>
        <taxon>Ascomycota</taxon>
        <taxon>Pezizomycotina</taxon>
        <taxon>Sordariomycetes</taxon>
        <taxon>Sordariomycetidae</taxon>
        <taxon>Ophiostomatales</taxon>
        <taxon>Ophiostomataceae</taxon>
        <taxon>Sporothrix</taxon>
    </lineage>
</organism>